<feature type="compositionally biased region" description="Acidic residues" evidence="6">
    <location>
        <begin position="284"/>
        <end position="311"/>
    </location>
</feature>
<comment type="similarity">
    <text evidence="2">Belongs to the ORC2 family.</text>
</comment>
<feature type="domain" description="Origin recognition complex subunit 2 RecA-like" evidence="7">
    <location>
        <begin position="455"/>
        <end position="620"/>
    </location>
</feature>
<evidence type="ECO:0000256" key="5">
    <source>
        <dbReference type="ARBA" id="ARBA00023242"/>
    </source>
</evidence>
<evidence type="ECO:0000256" key="1">
    <source>
        <dbReference type="ARBA" id="ARBA00004123"/>
    </source>
</evidence>
<feature type="compositionally biased region" description="Basic and acidic residues" evidence="6">
    <location>
        <begin position="80"/>
        <end position="93"/>
    </location>
</feature>
<dbReference type="InterPro" id="IPR056772">
    <property type="entry name" value="RecA-like_ORC2"/>
</dbReference>
<keyword evidence="4" id="KW-0235">DNA replication</keyword>
<keyword evidence="10" id="KW-1185">Reference proteome</keyword>
<dbReference type="Pfam" id="PF04084">
    <property type="entry name" value="RecA-like_ORC2"/>
    <property type="match status" value="1"/>
</dbReference>
<protein>
    <recommendedName>
        <fullName evidence="3">Origin recognition complex subunit 2</fullName>
    </recommendedName>
</protein>
<evidence type="ECO:0000256" key="3">
    <source>
        <dbReference type="ARBA" id="ARBA00019080"/>
    </source>
</evidence>
<dbReference type="OrthoDB" id="20198at2759"/>
<dbReference type="EMBL" id="CAJVCH010570869">
    <property type="protein sequence ID" value="CAG7836075.1"/>
    <property type="molecule type" value="Genomic_DNA"/>
</dbReference>
<comment type="subcellular location">
    <subcellularLocation>
        <location evidence="1">Nucleus</location>
    </subcellularLocation>
</comment>
<name>A0A8J2MCH9_9HEXA</name>
<dbReference type="InterPro" id="IPR056773">
    <property type="entry name" value="WHD_ORC2"/>
</dbReference>
<dbReference type="Proteomes" id="UP000708208">
    <property type="component" value="Unassembled WGS sequence"/>
</dbReference>
<accession>A0A8J2MCH9</accession>
<feature type="region of interest" description="Disordered" evidence="6">
    <location>
        <begin position="207"/>
        <end position="319"/>
    </location>
</feature>
<reference evidence="9" key="1">
    <citation type="submission" date="2021-06" db="EMBL/GenBank/DDBJ databases">
        <authorList>
            <person name="Hodson N. C."/>
            <person name="Mongue J. A."/>
            <person name="Jaron S. K."/>
        </authorList>
    </citation>
    <scope>NUCLEOTIDE SEQUENCE</scope>
</reference>
<feature type="region of interest" description="Disordered" evidence="6">
    <location>
        <begin position="1"/>
        <end position="34"/>
    </location>
</feature>
<proteinExistence type="inferred from homology"/>
<dbReference type="InterPro" id="IPR007220">
    <property type="entry name" value="ORC2"/>
</dbReference>
<keyword evidence="5" id="KW-0539">Nucleus</keyword>
<evidence type="ECO:0000313" key="10">
    <source>
        <dbReference type="Proteomes" id="UP000708208"/>
    </source>
</evidence>
<dbReference type="PANTHER" id="PTHR14052:SF0">
    <property type="entry name" value="ORIGIN RECOGNITION COMPLEX SUBUNIT 2"/>
    <property type="match status" value="1"/>
</dbReference>
<evidence type="ECO:0000256" key="6">
    <source>
        <dbReference type="SAM" id="MobiDB-lite"/>
    </source>
</evidence>
<dbReference type="GO" id="GO:0006260">
    <property type="term" value="P:DNA replication"/>
    <property type="evidence" value="ECO:0007669"/>
    <property type="project" value="UniProtKB-KW"/>
</dbReference>
<dbReference type="GO" id="GO:0005664">
    <property type="term" value="C:nuclear origin of replication recognition complex"/>
    <property type="evidence" value="ECO:0007669"/>
    <property type="project" value="TreeGrafter"/>
</dbReference>
<evidence type="ECO:0000256" key="2">
    <source>
        <dbReference type="ARBA" id="ARBA00007421"/>
    </source>
</evidence>
<feature type="compositionally biased region" description="Basic residues" evidence="6">
    <location>
        <begin position="397"/>
        <end position="411"/>
    </location>
</feature>
<comment type="caution">
    <text evidence="9">The sequence shown here is derived from an EMBL/GenBank/DDBJ whole genome shotgun (WGS) entry which is preliminary data.</text>
</comment>
<dbReference type="Pfam" id="PF24882">
    <property type="entry name" value="WHD_ORC2"/>
    <property type="match status" value="1"/>
</dbReference>
<dbReference type="PANTHER" id="PTHR14052">
    <property type="entry name" value="ORIGIN RECOGNITION COMPLEX SUBUNIT 2"/>
    <property type="match status" value="1"/>
</dbReference>
<evidence type="ECO:0000259" key="8">
    <source>
        <dbReference type="Pfam" id="PF24882"/>
    </source>
</evidence>
<organism evidence="9 10">
    <name type="scientific">Allacma fusca</name>
    <dbReference type="NCBI Taxonomy" id="39272"/>
    <lineage>
        <taxon>Eukaryota</taxon>
        <taxon>Metazoa</taxon>
        <taxon>Ecdysozoa</taxon>
        <taxon>Arthropoda</taxon>
        <taxon>Hexapoda</taxon>
        <taxon>Collembola</taxon>
        <taxon>Symphypleona</taxon>
        <taxon>Sminthuridae</taxon>
        <taxon>Allacma</taxon>
    </lineage>
</organism>
<feature type="compositionally biased region" description="Low complexity" evidence="6">
    <location>
        <begin position="234"/>
        <end position="244"/>
    </location>
</feature>
<dbReference type="AlphaFoldDB" id="A0A8J2MCH9"/>
<feature type="compositionally biased region" description="Basic and acidic residues" evidence="6">
    <location>
        <begin position="114"/>
        <end position="131"/>
    </location>
</feature>
<feature type="compositionally biased region" description="Low complexity" evidence="6">
    <location>
        <begin position="254"/>
        <end position="265"/>
    </location>
</feature>
<feature type="domain" description="Origin recognition complex subunit 2 winged-helix" evidence="8">
    <location>
        <begin position="681"/>
        <end position="740"/>
    </location>
</feature>
<feature type="region of interest" description="Disordered" evidence="6">
    <location>
        <begin position="389"/>
        <end position="417"/>
    </location>
</feature>
<evidence type="ECO:0000259" key="7">
    <source>
        <dbReference type="Pfam" id="PF04084"/>
    </source>
</evidence>
<gene>
    <name evidence="9" type="ORF">AFUS01_LOCUS45362</name>
</gene>
<feature type="compositionally biased region" description="Acidic residues" evidence="6">
    <location>
        <begin position="94"/>
        <end position="104"/>
    </location>
</feature>
<evidence type="ECO:0000313" key="9">
    <source>
        <dbReference type="EMBL" id="CAG7836075.1"/>
    </source>
</evidence>
<dbReference type="GO" id="GO:0003688">
    <property type="term" value="F:DNA replication origin binding"/>
    <property type="evidence" value="ECO:0007669"/>
    <property type="project" value="TreeGrafter"/>
</dbReference>
<feature type="compositionally biased region" description="Polar residues" evidence="6">
    <location>
        <begin position="143"/>
        <end position="169"/>
    </location>
</feature>
<feature type="region of interest" description="Disordered" evidence="6">
    <location>
        <begin position="48"/>
        <end position="175"/>
    </location>
</feature>
<evidence type="ECO:0000256" key="4">
    <source>
        <dbReference type="ARBA" id="ARBA00022705"/>
    </source>
</evidence>
<sequence>MASGNARPRRASRTAQAAANEDDNNCDSPSTSKYKLKLRKRDAVSYVEPLPFPSPEYSYVGGTPKKKGKQCKTSTPSSHRSLEHQLENIKLESQDSESESDGEIWELSSPKSLKKMDNSKLASEAKEETSRKSLKIRLRKPAVSSTSMSGQTAKPSSSKLKQSDNSTAECVTRSPKELKRLQSCDDSPSKKLLNSIQVKDCRVALVRENIGSPKTPRTPASIKGAASNIKNTPVRSSSRVSAVVRRLDDSLNEASPATPSSSARPGRGKTTPGNYFECRSSESDYMEESESSDSETENNWTDDDEINDTQDEAQASKHEMCLTPLKSKFLENPPLCLTPKVLDAVSKAMNKDFSPRRTPKINNIKNTPTHQSFFTAEKRIKFSTSKSIRKAEELKTKREKKTGPKKPRKGNRQGIDKISSKALPVAPNFSVTKECAKIPLDVEFEIPWVTAHSKEIENLHNEIKMDFPRWLILLREGFNIMLHGYGSKQFVFDAFSAFLGDKYLNVIINGLFTKFNARKFVLDFIESLELTDDVQVVSSSVFNMTEELLQHVGHLDHPPVFLFAMNFDILAVRHGQMLSAISGLARIPFVHLIASSDHINAGFGISPLQNQYLNFVWVDCTTFENYHKELIWNANVFGNANDASNVESSIEHIFKSLTTNAKKAFALLAGLQLKKLKARKKSSGFQGVEFRELLRLCRESFIAHSETTLKALLTEFVDHKLLRYTGKGKNDDNFLIIDLEEAALEKYASN</sequence>